<gene>
    <name evidence="1" type="primary">PPUP8320</name>
</gene>
<accession>A0A0S7ESS1</accession>
<sequence>IYGKQLSMHINGGSNIIHALVSNSGVSASRPLKKIEDCFPPEDPSVRNAVGRCGKPDRSRAAASSPVHWNSCMSVNVCVFILKHQDDLCQGGLENNLPPFQETRALPCLLECLFVKVARIK</sequence>
<feature type="non-terminal residue" evidence="1">
    <location>
        <position position="1"/>
    </location>
</feature>
<protein>
    <submittedName>
        <fullName evidence="1">PPUP8320</fullName>
    </submittedName>
</protein>
<name>A0A0S7ESS1_9TELE</name>
<organism evidence="1">
    <name type="scientific">Poeciliopsis prolifica</name>
    <name type="common">blackstripe livebearer</name>
    <dbReference type="NCBI Taxonomy" id="188132"/>
    <lineage>
        <taxon>Eukaryota</taxon>
        <taxon>Metazoa</taxon>
        <taxon>Chordata</taxon>
        <taxon>Craniata</taxon>
        <taxon>Vertebrata</taxon>
        <taxon>Euteleostomi</taxon>
        <taxon>Actinopterygii</taxon>
        <taxon>Neopterygii</taxon>
        <taxon>Teleostei</taxon>
        <taxon>Neoteleostei</taxon>
        <taxon>Acanthomorphata</taxon>
        <taxon>Ovalentaria</taxon>
        <taxon>Atherinomorphae</taxon>
        <taxon>Cyprinodontiformes</taxon>
        <taxon>Poeciliidae</taxon>
        <taxon>Poeciliinae</taxon>
        <taxon>Poeciliopsis</taxon>
    </lineage>
</organism>
<proteinExistence type="predicted"/>
<dbReference type="EMBL" id="GBYX01475775">
    <property type="protein sequence ID" value="JAO05902.1"/>
    <property type="molecule type" value="Transcribed_RNA"/>
</dbReference>
<evidence type="ECO:0000313" key="1">
    <source>
        <dbReference type="EMBL" id="JAO05902.1"/>
    </source>
</evidence>
<dbReference type="AlphaFoldDB" id="A0A0S7ESS1"/>
<reference evidence="1" key="1">
    <citation type="submission" date="2014-12" db="EMBL/GenBank/DDBJ databases">
        <title>Parallel Evolution in Life History Adaptation Evident in the Tissue-Specific Poeciliopsis prolifica transcriptome.</title>
        <authorList>
            <person name="Jue N.K."/>
            <person name="Foley R.J."/>
            <person name="Obergfell C."/>
            <person name="Reznick D.N."/>
            <person name="O'Neill R.J."/>
            <person name="O'Neill M.J."/>
        </authorList>
    </citation>
    <scope>NUCLEOTIDE SEQUENCE</scope>
</reference>